<organism evidence="2">
    <name type="scientific">freshwater metagenome</name>
    <dbReference type="NCBI Taxonomy" id="449393"/>
    <lineage>
        <taxon>unclassified sequences</taxon>
        <taxon>metagenomes</taxon>
        <taxon>ecological metagenomes</taxon>
    </lineage>
</organism>
<gene>
    <name evidence="2" type="ORF">UFOPK4173_01442</name>
</gene>
<feature type="domain" description="Helix-turn-helix" evidence="1">
    <location>
        <begin position="74"/>
        <end position="122"/>
    </location>
</feature>
<dbReference type="AlphaFoldDB" id="A0A6J7S9Z9"/>
<proteinExistence type="predicted"/>
<dbReference type="InterPro" id="IPR041657">
    <property type="entry name" value="HTH_17"/>
</dbReference>
<dbReference type="InterPro" id="IPR010093">
    <property type="entry name" value="SinI_DNA-bd"/>
</dbReference>
<reference evidence="2" key="1">
    <citation type="submission" date="2020-05" db="EMBL/GenBank/DDBJ databases">
        <authorList>
            <person name="Chiriac C."/>
            <person name="Salcher M."/>
            <person name="Ghai R."/>
            <person name="Kavagutti S V."/>
        </authorList>
    </citation>
    <scope>NUCLEOTIDE SEQUENCE</scope>
</reference>
<dbReference type="Pfam" id="PF12728">
    <property type="entry name" value="HTH_17"/>
    <property type="match status" value="1"/>
</dbReference>
<dbReference type="NCBIfam" id="TIGR01764">
    <property type="entry name" value="excise"/>
    <property type="match status" value="1"/>
</dbReference>
<evidence type="ECO:0000313" key="2">
    <source>
        <dbReference type="EMBL" id="CAB5037801.1"/>
    </source>
</evidence>
<sequence length="144" mass="15551">MSSAVEIRPGSVQARELAVIERALARNGQVAARLVDAHGDTVDVPAELVGVLMAIVQHLKAGHGVTVASLQAELTTVEAAELLNVSRPHLIKLLDGGAFPFRMVGTHRRLLLVDVLAYRDRQDAVAREALDELTRQAEDLGLYD</sequence>
<protein>
    <submittedName>
        <fullName evidence="2">Unannotated protein</fullName>
    </submittedName>
</protein>
<name>A0A6J7S9Z9_9ZZZZ</name>
<evidence type="ECO:0000259" key="1">
    <source>
        <dbReference type="Pfam" id="PF12728"/>
    </source>
</evidence>
<dbReference type="GO" id="GO:0003677">
    <property type="term" value="F:DNA binding"/>
    <property type="evidence" value="ECO:0007669"/>
    <property type="project" value="InterPro"/>
</dbReference>
<dbReference type="EMBL" id="CAFBPW010000191">
    <property type="protein sequence ID" value="CAB5037801.1"/>
    <property type="molecule type" value="Genomic_DNA"/>
</dbReference>
<accession>A0A6J7S9Z9</accession>